<name>A0A0N8NXK7_PSEFL</name>
<protein>
    <submittedName>
        <fullName evidence="1">Uncharacterized protein</fullName>
    </submittedName>
</protein>
<dbReference type="Proteomes" id="UP000050349">
    <property type="component" value="Unassembled WGS sequence"/>
</dbReference>
<proteinExistence type="predicted"/>
<sequence>MADLKTYQNESLVDEGIVINHYSSVTGFHQKLVEELIAEGLPVLRLVVDRQPIVASRERLQPTRSSQIDFGQ</sequence>
<dbReference type="RefSeq" id="WP_057397053.1">
    <property type="nucleotide sequence ID" value="NZ_LJXB01000068.1"/>
</dbReference>
<evidence type="ECO:0000313" key="1">
    <source>
        <dbReference type="EMBL" id="KPU60473.1"/>
    </source>
</evidence>
<reference evidence="1 2" key="1">
    <citation type="submission" date="2015-09" db="EMBL/GenBank/DDBJ databases">
        <authorList>
            <consortium name="Swine Surveillance"/>
        </authorList>
    </citation>
    <scope>NUCLEOTIDE SEQUENCE [LARGE SCALE GENOMIC DNA]</scope>
    <source>
        <strain evidence="1 2">S613</strain>
    </source>
</reference>
<gene>
    <name evidence="1" type="ORF">AN403_4143</name>
</gene>
<dbReference type="EMBL" id="LJXB01000068">
    <property type="protein sequence ID" value="KPU60473.1"/>
    <property type="molecule type" value="Genomic_DNA"/>
</dbReference>
<evidence type="ECO:0000313" key="2">
    <source>
        <dbReference type="Proteomes" id="UP000050349"/>
    </source>
</evidence>
<organism evidence="1 2">
    <name type="scientific">Pseudomonas fluorescens</name>
    <dbReference type="NCBI Taxonomy" id="294"/>
    <lineage>
        <taxon>Bacteria</taxon>
        <taxon>Pseudomonadati</taxon>
        <taxon>Pseudomonadota</taxon>
        <taxon>Gammaproteobacteria</taxon>
        <taxon>Pseudomonadales</taxon>
        <taxon>Pseudomonadaceae</taxon>
        <taxon>Pseudomonas</taxon>
    </lineage>
</organism>
<accession>A0A0N8NXK7</accession>
<comment type="caution">
    <text evidence="1">The sequence shown here is derived from an EMBL/GenBank/DDBJ whole genome shotgun (WGS) entry which is preliminary data.</text>
</comment>
<dbReference type="AlphaFoldDB" id="A0A0N8NXK7"/>
<dbReference type="PATRIC" id="fig|294.162.peg.1800"/>
<dbReference type="OrthoDB" id="9941572at2"/>